<comment type="caution">
    <text evidence="4">The sequence shown here is derived from an EMBL/GenBank/DDBJ whole genome shotgun (WGS) entry which is preliminary data.</text>
</comment>
<dbReference type="SUPFAM" id="SSF52374">
    <property type="entry name" value="Nucleotidylyl transferase"/>
    <property type="match status" value="1"/>
</dbReference>
<dbReference type="Gene3D" id="3.40.50.620">
    <property type="entry name" value="HUPs"/>
    <property type="match status" value="1"/>
</dbReference>
<organism evidence="4 5">
    <name type="scientific">Candidatus Nomurabacteria bacterium CG1_02_43_90</name>
    <dbReference type="NCBI Taxonomy" id="1805281"/>
    <lineage>
        <taxon>Bacteria</taxon>
        <taxon>Candidatus Nomuraibacteriota</taxon>
    </lineage>
</organism>
<protein>
    <recommendedName>
        <fullName evidence="3">Cytidyltransferase-like domain-containing protein</fullName>
    </recommendedName>
</protein>
<dbReference type="PANTHER" id="PTHR43793:SF1">
    <property type="entry name" value="FAD SYNTHASE"/>
    <property type="match status" value="1"/>
</dbReference>
<name>A0A1J4V834_9BACT</name>
<dbReference type="Pfam" id="PF01467">
    <property type="entry name" value="CTP_transf_like"/>
    <property type="match status" value="1"/>
</dbReference>
<dbReference type="GO" id="GO:0016779">
    <property type="term" value="F:nucleotidyltransferase activity"/>
    <property type="evidence" value="ECO:0007669"/>
    <property type="project" value="UniProtKB-KW"/>
</dbReference>
<evidence type="ECO:0000259" key="3">
    <source>
        <dbReference type="Pfam" id="PF01467"/>
    </source>
</evidence>
<dbReference type="NCBIfam" id="TIGR00125">
    <property type="entry name" value="cyt_tran_rel"/>
    <property type="match status" value="1"/>
</dbReference>
<dbReference type="Proteomes" id="UP000181992">
    <property type="component" value="Unassembled WGS sequence"/>
</dbReference>
<dbReference type="InterPro" id="IPR004821">
    <property type="entry name" value="Cyt_trans-like"/>
</dbReference>
<keyword evidence="1" id="KW-0808">Transferase</keyword>
<dbReference type="InterPro" id="IPR014729">
    <property type="entry name" value="Rossmann-like_a/b/a_fold"/>
</dbReference>
<gene>
    <name evidence="4" type="ORF">AUJ77_03230</name>
</gene>
<accession>A0A1J4V834</accession>
<evidence type="ECO:0000313" key="4">
    <source>
        <dbReference type="EMBL" id="OIO30439.1"/>
    </source>
</evidence>
<dbReference type="AlphaFoldDB" id="A0A1J4V834"/>
<evidence type="ECO:0000256" key="1">
    <source>
        <dbReference type="ARBA" id="ARBA00022679"/>
    </source>
</evidence>
<dbReference type="InterPro" id="IPR050385">
    <property type="entry name" value="Archaeal_FAD_synthase"/>
</dbReference>
<dbReference type="PANTHER" id="PTHR43793">
    <property type="entry name" value="FAD SYNTHASE"/>
    <property type="match status" value="1"/>
</dbReference>
<dbReference type="STRING" id="1805281.AUJ77_03230"/>
<keyword evidence="2" id="KW-0548">Nucleotidyltransferase</keyword>
<evidence type="ECO:0000256" key="2">
    <source>
        <dbReference type="ARBA" id="ARBA00022695"/>
    </source>
</evidence>
<dbReference type="EMBL" id="MNVN01000018">
    <property type="protein sequence ID" value="OIO30439.1"/>
    <property type="molecule type" value="Genomic_DNA"/>
</dbReference>
<proteinExistence type="predicted"/>
<reference evidence="4 5" key="1">
    <citation type="journal article" date="2016" name="Environ. Microbiol.">
        <title>Genomic resolution of a cold subsurface aquifer community provides metabolic insights for novel microbes adapted to high CO concentrations.</title>
        <authorList>
            <person name="Probst A.J."/>
            <person name="Castelle C.J."/>
            <person name="Singh A."/>
            <person name="Brown C.T."/>
            <person name="Anantharaman K."/>
            <person name="Sharon I."/>
            <person name="Hug L.A."/>
            <person name="Burstein D."/>
            <person name="Emerson J.B."/>
            <person name="Thomas B.C."/>
            <person name="Banfield J.F."/>
        </authorList>
    </citation>
    <scope>NUCLEOTIDE SEQUENCE [LARGE SCALE GENOMIC DNA]</scope>
    <source>
        <strain evidence="4">CG1_02_43_90</strain>
    </source>
</reference>
<evidence type="ECO:0000313" key="5">
    <source>
        <dbReference type="Proteomes" id="UP000181992"/>
    </source>
</evidence>
<sequence length="181" mass="20643">MPNLEELKLITKALQDAGYKVVLTQGVFDLIHEGHGKYLERARAQGDVLIVGVDTDEYTRKRKGDNRPVVPESERLRMLTFLRSVDIVTLRTLQASEQDVDYLHKALHPDVFVMSTTTNDFPLEKQRETEQHVGRVEIFEPQAETSSTARIRGLMIDGVSGLEAEINEVIQRYYREMGVKS</sequence>
<feature type="domain" description="Cytidyltransferase-like" evidence="3">
    <location>
        <begin position="24"/>
        <end position="151"/>
    </location>
</feature>